<reference evidence="1" key="1">
    <citation type="submission" date="2021-06" db="EMBL/GenBank/DDBJ databases">
        <title>Updating the genus Pseudomonas: Description of 43 new species and partition of the Pseudomonas putida group.</title>
        <authorList>
            <person name="Girard L."/>
            <person name="Lood C."/>
            <person name="Vandamme P."/>
            <person name="Rokni-Zadeh H."/>
            <person name="Van Noort V."/>
            <person name="Hofte M."/>
            <person name="Lavigne R."/>
            <person name="De Mot R."/>
        </authorList>
    </citation>
    <scope>NUCLEOTIDE SEQUENCE</scope>
    <source>
        <strain evidence="1">SWRI88</strain>
    </source>
</reference>
<gene>
    <name evidence="1" type="ORF">KVG85_08830</name>
</gene>
<protein>
    <submittedName>
        <fullName evidence="1">Uncharacterized protein</fullName>
    </submittedName>
</protein>
<sequence length="289" mass="32163">MTVSNLLTLQSPLLSVIEPVLGDMPTGVLQQALVEAFRSQEAELVDIERSFQTLTSRHHAAAPLRTFFGSWSKTNNSAASVSGLASRITLLARSEQHSEAADRLYRVCGSLQRITDEDLGALGNTLHSELFYNMATPICGDDQWLLKENCLPSAQSFKDWTDARRLRDRDLLQGLLTTLVHEVYTHGEVEFIHPLFTQWFERDMGVPAAKVRSTVAWVTVHTGGTESNHFAHAVAAVEAFVEAMGISVVESAAQEIFVEYLQRKAEVMRECEKILDQATNSMEQVSIRT</sequence>
<dbReference type="EMBL" id="JAHSTX010000001">
    <property type="protein sequence ID" value="MBV4546209.1"/>
    <property type="molecule type" value="Genomic_DNA"/>
</dbReference>
<dbReference type="Proteomes" id="UP001048763">
    <property type="component" value="Unassembled WGS sequence"/>
</dbReference>
<proteinExistence type="predicted"/>
<organism evidence="1 2">
    <name type="scientific">Pseudomonas triticicola</name>
    <dbReference type="NCBI Taxonomy" id="2842345"/>
    <lineage>
        <taxon>Bacteria</taxon>
        <taxon>Pseudomonadati</taxon>
        <taxon>Pseudomonadota</taxon>
        <taxon>Gammaproteobacteria</taxon>
        <taxon>Pseudomonadales</taxon>
        <taxon>Pseudomonadaceae</taxon>
        <taxon>Pseudomonas</taxon>
    </lineage>
</organism>
<name>A0ABS6RJM1_9PSED</name>
<comment type="caution">
    <text evidence="1">The sequence shown here is derived from an EMBL/GenBank/DDBJ whole genome shotgun (WGS) entry which is preliminary data.</text>
</comment>
<keyword evidence="2" id="KW-1185">Reference proteome</keyword>
<accession>A0ABS6RJM1</accession>
<evidence type="ECO:0000313" key="2">
    <source>
        <dbReference type="Proteomes" id="UP001048763"/>
    </source>
</evidence>
<evidence type="ECO:0000313" key="1">
    <source>
        <dbReference type="EMBL" id="MBV4546209.1"/>
    </source>
</evidence>